<sequence length="200" mass="23025">MDAATIAQIVSAAGTLAYLVVFGTLYYMLVRLYRGVLEETREERTAKDRPQVIVEDDYSRLPDVDLVIRNISQGAAKDITFEFSSKIESSDGFIISDLTYFKNGLNFLGPESEIRLYWDTLDNLVQRLKENGFTEGITVTVRCRDLSGKVYTDRWTFNPLVYEGNRTVRNDSFHDLVRAVEKISDRLDAMERRAEESRRE</sequence>
<keyword evidence="1" id="KW-0175">Coiled coil</keyword>
<dbReference type="EMBL" id="JAWXXX010000001">
    <property type="protein sequence ID" value="MDX5893301.1"/>
    <property type="molecule type" value="Genomic_DNA"/>
</dbReference>
<evidence type="ECO:0000256" key="2">
    <source>
        <dbReference type="SAM" id="Phobius"/>
    </source>
</evidence>
<keyword evidence="2" id="KW-0472">Membrane</keyword>
<dbReference type="eggNOG" id="ENOG5033ETZ">
    <property type="taxonomic scope" value="Bacteria"/>
</dbReference>
<feature type="coiled-coil region" evidence="1">
    <location>
        <begin position="173"/>
        <end position="200"/>
    </location>
</feature>
<dbReference type="RefSeq" id="WP_038680624.1">
    <property type="nucleotide sequence ID" value="NZ_CP007514.1"/>
</dbReference>
<evidence type="ECO:0000313" key="3">
    <source>
        <dbReference type="EMBL" id="AHY45888.1"/>
    </source>
</evidence>
<organism evidence="3 5">
    <name type="scientific">Rubrobacter radiotolerans</name>
    <name type="common">Arthrobacter radiotolerans</name>
    <dbReference type="NCBI Taxonomy" id="42256"/>
    <lineage>
        <taxon>Bacteria</taxon>
        <taxon>Bacillati</taxon>
        <taxon>Actinomycetota</taxon>
        <taxon>Rubrobacteria</taxon>
        <taxon>Rubrobacterales</taxon>
        <taxon>Rubrobacteraceae</taxon>
        <taxon>Rubrobacter</taxon>
    </lineage>
</organism>
<dbReference type="AlphaFoldDB" id="A0A023X0L3"/>
<dbReference type="EMBL" id="CP007514">
    <property type="protein sequence ID" value="AHY45888.1"/>
    <property type="molecule type" value="Genomic_DNA"/>
</dbReference>
<evidence type="ECO:0000313" key="5">
    <source>
        <dbReference type="Proteomes" id="UP000025229"/>
    </source>
</evidence>
<evidence type="ECO:0000313" key="4">
    <source>
        <dbReference type="EMBL" id="MDX5893301.1"/>
    </source>
</evidence>
<name>A0A023X0L3_RUBRA</name>
<keyword evidence="5" id="KW-1185">Reference proteome</keyword>
<dbReference type="OrthoDB" id="5242815at2"/>
<dbReference type="Proteomes" id="UP000025229">
    <property type="component" value="Chromosome"/>
</dbReference>
<dbReference type="HOGENOM" id="CLU_1288081_0_0_11"/>
<feature type="transmembrane region" description="Helical" evidence="2">
    <location>
        <begin position="6"/>
        <end position="29"/>
    </location>
</feature>
<dbReference type="KEGG" id="rrd:RradSPS_0605"/>
<keyword evidence="2" id="KW-0812">Transmembrane</keyword>
<protein>
    <submittedName>
        <fullName evidence="3">Uncharacterized protein</fullName>
    </submittedName>
</protein>
<reference evidence="3 5" key="1">
    <citation type="submission" date="2014-03" db="EMBL/GenBank/DDBJ databases">
        <title>Complete genome sequence of the Radio-Resistant Rubrobacter radiotolerans RSPS-4.</title>
        <authorList>
            <person name="Egas C.C."/>
            <person name="Barroso C.C."/>
            <person name="Froufe H.J.C."/>
            <person name="Pacheco J.J."/>
            <person name="Albuquerque L.L."/>
            <person name="da Costa M.M.S."/>
        </authorList>
    </citation>
    <scope>NUCLEOTIDE SEQUENCE [LARGE SCALE GENOMIC DNA]</scope>
    <source>
        <strain evidence="3 5">RSPS-4</strain>
    </source>
</reference>
<reference evidence="4" key="2">
    <citation type="submission" date="2023-11" db="EMBL/GenBank/DDBJ databases">
        <title>MicrobeMod: A computational toolkit for identifying prokaryotic methylation and restriction-modification with nanopore sequencing.</title>
        <authorList>
            <person name="Crits-Christoph A."/>
            <person name="Kang S.C."/>
            <person name="Lee H."/>
            <person name="Ostrov N."/>
        </authorList>
    </citation>
    <scope>NUCLEOTIDE SEQUENCE</scope>
    <source>
        <strain evidence="4">ATCC 51242</strain>
    </source>
</reference>
<gene>
    <name evidence="3" type="ORF">RradSPS_0605</name>
    <name evidence="4" type="ORF">SIL72_04580</name>
</gene>
<proteinExistence type="predicted"/>
<dbReference type="Proteomes" id="UP001281130">
    <property type="component" value="Unassembled WGS sequence"/>
</dbReference>
<evidence type="ECO:0000256" key="1">
    <source>
        <dbReference type="SAM" id="Coils"/>
    </source>
</evidence>
<keyword evidence="2" id="KW-1133">Transmembrane helix</keyword>
<accession>A0A023X0L3</accession>